<dbReference type="InterPro" id="IPR043502">
    <property type="entry name" value="DNA/RNA_pol_sf"/>
</dbReference>
<keyword evidence="3" id="KW-0695">RNA-directed DNA polymerase</keyword>
<keyword evidence="4" id="KW-1185">Reference proteome</keyword>
<dbReference type="EMBL" id="BQNB010009143">
    <property type="protein sequence ID" value="GJS59333.1"/>
    <property type="molecule type" value="Genomic_DNA"/>
</dbReference>
<evidence type="ECO:0000259" key="2">
    <source>
        <dbReference type="PROSITE" id="PS50878"/>
    </source>
</evidence>
<accession>A0ABQ4X2S9</accession>
<name>A0ABQ4X2S9_9ASTR</name>
<feature type="compositionally biased region" description="Polar residues" evidence="1">
    <location>
        <begin position="1"/>
        <end position="11"/>
    </location>
</feature>
<evidence type="ECO:0000313" key="3">
    <source>
        <dbReference type="EMBL" id="GJS59333.1"/>
    </source>
</evidence>
<dbReference type="Gene3D" id="1.10.340.70">
    <property type="match status" value="1"/>
</dbReference>
<reference evidence="3" key="1">
    <citation type="journal article" date="2022" name="Int. J. Mol. Sci.">
        <title>Draft Genome of Tanacetum Coccineum: Genomic Comparison of Closely Related Tanacetum-Family Plants.</title>
        <authorList>
            <person name="Yamashiro T."/>
            <person name="Shiraishi A."/>
            <person name="Nakayama K."/>
            <person name="Satake H."/>
        </authorList>
    </citation>
    <scope>NUCLEOTIDE SEQUENCE</scope>
</reference>
<dbReference type="CDD" id="cd01647">
    <property type="entry name" value="RT_LTR"/>
    <property type="match status" value="1"/>
</dbReference>
<dbReference type="SUPFAM" id="SSF53098">
    <property type="entry name" value="Ribonuclease H-like"/>
    <property type="match status" value="1"/>
</dbReference>
<dbReference type="InterPro" id="IPR021109">
    <property type="entry name" value="Peptidase_aspartic_dom_sf"/>
</dbReference>
<dbReference type="InterPro" id="IPR053134">
    <property type="entry name" value="RNA-dir_DNA_polymerase"/>
</dbReference>
<gene>
    <name evidence="3" type="ORF">Tco_0654117</name>
</gene>
<dbReference type="InterPro" id="IPR000477">
    <property type="entry name" value="RT_dom"/>
</dbReference>
<dbReference type="Proteomes" id="UP001151760">
    <property type="component" value="Unassembled WGS sequence"/>
</dbReference>
<feature type="region of interest" description="Disordered" evidence="1">
    <location>
        <begin position="1"/>
        <end position="25"/>
    </location>
</feature>
<dbReference type="PROSITE" id="PS50878">
    <property type="entry name" value="RT_POL"/>
    <property type="match status" value="1"/>
</dbReference>
<dbReference type="GO" id="GO:0003964">
    <property type="term" value="F:RNA-directed DNA polymerase activity"/>
    <property type="evidence" value="ECO:0007669"/>
    <property type="project" value="UniProtKB-KW"/>
</dbReference>
<dbReference type="SUPFAM" id="SSF50630">
    <property type="entry name" value="Acid proteases"/>
    <property type="match status" value="1"/>
</dbReference>
<comment type="caution">
    <text evidence="3">The sequence shown here is derived from an EMBL/GenBank/DDBJ whole genome shotgun (WGS) entry which is preliminary data.</text>
</comment>
<dbReference type="InterPro" id="IPR043128">
    <property type="entry name" value="Rev_trsase/Diguanyl_cyclase"/>
</dbReference>
<dbReference type="CDD" id="cd00303">
    <property type="entry name" value="retropepsin_like"/>
    <property type="match status" value="1"/>
</dbReference>
<sequence length="1042" mass="119266">MLVSVQSSATSVERLGTKQGHTRNRCPKKIKQEEAGEVRGRAYAIKDAEPQGLNVVTGTFLLNNRYAFVLFDSGSDRSFVDTRFSSMLDIDPVKIGASYEVELADGRVVSTNTVLKGCTLNLVNHVFEIDLMPIELGTFDIIIGMDWLVKHDVVIIGGKKVVRISYGNKMLIVKSDKGVSRLKVISCIKARKCVERGCHLFLAHVTENKSKEKRMEDMPVIYDFHEVFPEEFPGLPPPRQVQLQELMEKGFIHLSSSSWGAPVLFVKKKDGSFRMCIDYRELNKLTVKNRYPLPRIDDLFDQLQGSSVYSKIDLRSGYHQLCIKEEDIPITAFRTRYGHFEFQVMPFGLTNVPAVFMDLMNRVCKPYLDKFVIVFIDDILVYSKDEEEHEKHLKNILELLRREIDASFQNCVHVDPAKIKAIKSWAAPTTSMERIREAREEAMKKKYVGKENLGRLIKPIFEFCLDGTRCFGNRVWLPRFSGLRDLIMHESYKSKYSIHPGSDKMYQDLKPLYWWLNMKADIATYVSKCLTYAKVKAKHQKPYGLLQQPEIPVWKWERITMDFVSGLPRKPNGYDRIWVIVDRLTKSAYFLPMKKMDSMEKLMRLYLKEIVSLQEALGTNLDMSNAYHPQMDGQSERLYKRWKICCIKNRLLTARSRQKSYADKRAKSLEFEVRDMVLLKILARVGPVAYTLEFPNKLKENNGYFSCLNLKKKFSGDTSLLGSSNPSIWALGVVGLPTWQSYSWESLVEEGGEEILIRAIRLKKVMPDKGMKSIMETFAPNDKADYYYGITIITVNGKNAYELKGKFLDDLHNNAFSGTNGKDAMRSKQPRAINDPRTITCFSSIRWYQSYGALDLGSTRTKVMKNMAGNPNVFVVGSYLQGRISDSLVTEKVTAKVIITTARIMFMLLAMKNISTAWVYWLVLPRLDESSKAQQLEPKLYDGNVIKNTSAIVISKSEDTLMLAEESRSKMLLKQQDPMVLEKKVNTTPVDYAILNQLSQDFEKRFVPQTELSAEQAFWSQNSMNSSDPNPSCRPTKVGVPK</sequence>
<reference evidence="3" key="2">
    <citation type="submission" date="2022-01" db="EMBL/GenBank/DDBJ databases">
        <authorList>
            <person name="Yamashiro T."/>
            <person name="Shiraishi A."/>
            <person name="Satake H."/>
            <person name="Nakayama K."/>
        </authorList>
    </citation>
    <scope>NUCLEOTIDE SEQUENCE</scope>
</reference>
<evidence type="ECO:0000256" key="1">
    <source>
        <dbReference type="SAM" id="MobiDB-lite"/>
    </source>
</evidence>
<proteinExistence type="predicted"/>
<dbReference type="Gene3D" id="3.10.10.10">
    <property type="entry name" value="HIV Type 1 Reverse Transcriptase, subunit A, domain 1"/>
    <property type="match status" value="1"/>
</dbReference>
<dbReference type="PANTHER" id="PTHR24559">
    <property type="entry name" value="TRANSPOSON TY3-I GAG-POL POLYPROTEIN"/>
    <property type="match status" value="1"/>
</dbReference>
<dbReference type="SUPFAM" id="SSF56672">
    <property type="entry name" value="DNA/RNA polymerases"/>
    <property type="match status" value="1"/>
</dbReference>
<dbReference type="Pfam" id="PF17921">
    <property type="entry name" value="Integrase_H2C2"/>
    <property type="match status" value="1"/>
</dbReference>
<dbReference type="Pfam" id="PF00078">
    <property type="entry name" value="RVT_1"/>
    <property type="match status" value="1"/>
</dbReference>
<protein>
    <submittedName>
        <fullName evidence="3">Reverse transcriptase domain-containing protein</fullName>
    </submittedName>
</protein>
<dbReference type="PANTHER" id="PTHR24559:SF427">
    <property type="entry name" value="RNA-DIRECTED DNA POLYMERASE"/>
    <property type="match status" value="1"/>
</dbReference>
<evidence type="ECO:0000313" key="4">
    <source>
        <dbReference type="Proteomes" id="UP001151760"/>
    </source>
</evidence>
<dbReference type="InterPro" id="IPR036397">
    <property type="entry name" value="RNaseH_sf"/>
</dbReference>
<feature type="domain" description="Reverse transcriptase" evidence="2">
    <location>
        <begin position="247"/>
        <end position="430"/>
    </location>
</feature>
<feature type="compositionally biased region" description="Polar residues" evidence="1">
    <location>
        <begin position="1018"/>
        <end position="1030"/>
    </location>
</feature>
<keyword evidence="3" id="KW-0548">Nucleotidyltransferase</keyword>
<feature type="region of interest" description="Disordered" evidence="1">
    <location>
        <begin position="1018"/>
        <end position="1042"/>
    </location>
</feature>
<keyword evidence="3" id="KW-0808">Transferase</keyword>
<dbReference type="InterPro" id="IPR012337">
    <property type="entry name" value="RNaseH-like_sf"/>
</dbReference>
<dbReference type="Gene3D" id="3.30.70.270">
    <property type="match status" value="1"/>
</dbReference>
<dbReference type="Gene3D" id="3.30.420.10">
    <property type="entry name" value="Ribonuclease H-like superfamily/Ribonuclease H"/>
    <property type="match status" value="1"/>
</dbReference>
<dbReference type="Gene3D" id="2.40.70.10">
    <property type="entry name" value="Acid Proteases"/>
    <property type="match status" value="1"/>
</dbReference>
<dbReference type="Pfam" id="PF08284">
    <property type="entry name" value="RVP_2"/>
    <property type="match status" value="1"/>
</dbReference>
<organism evidence="3 4">
    <name type="scientific">Tanacetum coccineum</name>
    <dbReference type="NCBI Taxonomy" id="301880"/>
    <lineage>
        <taxon>Eukaryota</taxon>
        <taxon>Viridiplantae</taxon>
        <taxon>Streptophyta</taxon>
        <taxon>Embryophyta</taxon>
        <taxon>Tracheophyta</taxon>
        <taxon>Spermatophyta</taxon>
        <taxon>Magnoliopsida</taxon>
        <taxon>eudicotyledons</taxon>
        <taxon>Gunneridae</taxon>
        <taxon>Pentapetalae</taxon>
        <taxon>asterids</taxon>
        <taxon>campanulids</taxon>
        <taxon>Asterales</taxon>
        <taxon>Asteraceae</taxon>
        <taxon>Asteroideae</taxon>
        <taxon>Anthemideae</taxon>
        <taxon>Anthemidinae</taxon>
        <taxon>Tanacetum</taxon>
    </lineage>
</organism>
<dbReference type="InterPro" id="IPR041588">
    <property type="entry name" value="Integrase_H2C2"/>
</dbReference>